<name>A0ABN1LM21_9ALTE</name>
<reference evidence="1 2" key="1">
    <citation type="journal article" date="2019" name="Int. J. Syst. Evol. Microbiol.">
        <title>The Global Catalogue of Microorganisms (GCM) 10K type strain sequencing project: providing services to taxonomists for standard genome sequencing and annotation.</title>
        <authorList>
            <consortium name="The Broad Institute Genomics Platform"/>
            <consortium name="The Broad Institute Genome Sequencing Center for Infectious Disease"/>
            <person name="Wu L."/>
            <person name="Ma J."/>
        </authorList>
    </citation>
    <scope>NUCLEOTIDE SEQUENCE [LARGE SCALE GENOMIC DNA]</scope>
    <source>
        <strain evidence="1 2">JCM 15896</strain>
    </source>
</reference>
<gene>
    <name evidence="1" type="ORF">GCM10009114_24820</name>
</gene>
<dbReference type="Proteomes" id="UP001500359">
    <property type="component" value="Unassembled WGS sequence"/>
</dbReference>
<dbReference type="EMBL" id="BAAAFD010000007">
    <property type="protein sequence ID" value="GAA0857773.1"/>
    <property type="molecule type" value="Genomic_DNA"/>
</dbReference>
<accession>A0ABN1LM21</accession>
<comment type="caution">
    <text evidence="1">The sequence shown here is derived from an EMBL/GenBank/DDBJ whole genome shotgun (WGS) entry which is preliminary data.</text>
</comment>
<protein>
    <submittedName>
        <fullName evidence="1">DUF2802 domain-containing protein</fullName>
    </submittedName>
</protein>
<dbReference type="InterPro" id="IPR021244">
    <property type="entry name" value="DUF2802"/>
</dbReference>
<evidence type="ECO:0000313" key="2">
    <source>
        <dbReference type="Proteomes" id="UP001500359"/>
    </source>
</evidence>
<evidence type="ECO:0000313" key="1">
    <source>
        <dbReference type="EMBL" id="GAA0857773.1"/>
    </source>
</evidence>
<dbReference type="Pfam" id="PF10975">
    <property type="entry name" value="DUF2802"/>
    <property type="match status" value="1"/>
</dbReference>
<proteinExistence type="predicted"/>
<sequence length="131" mass="14393">MALAIALCIVVICVAMTLWLRKTVSLQGKILTDLSKRIDALQHASRLQQEEVHEVRSGALAVGAKVKDLIVKIEHLGDKVAEVEYLDPATRMYTQAAKMVDAGATVEDLMRECELPRAEAELLVSVKKSHS</sequence>
<organism evidence="1 2">
    <name type="scientific">Aliiglaciecola litoralis</name>
    <dbReference type="NCBI Taxonomy" id="582857"/>
    <lineage>
        <taxon>Bacteria</taxon>
        <taxon>Pseudomonadati</taxon>
        <taxon>Pseudomonadota</taxon>
        <taxon>Gammaproteobacteria</taxon>
        <taxon>Alteromonadales</taxon>
        <taxon>Alteromonadaceae</taxon>
        <taxon>Aliiglaciecola</taxon>
    </lineage>
</organism>
<keyword evidence="2" id="KW-1185">Reference proteome</keyword>